<gene>
    <name evidence="2" type="ORF">GWC95_03185</name>
</gene>
<protein>
    <submittedName>
        <fullName evidence="2">DUF2975 domain-containing protein</fullName>
    </submittedName>
</protein>
<evidence type="ECO:0000256" key="1">
    <source>
        <dbReference type="SAM" id="Phobius"/>
    </source>
</evidence>
<feature type="transmembrane region" description="Helical" evidence="1">
    <location>
        <begin position="27"/>
        <end position="45"/>
    </location>
</feature>
<organism evidence="2 3">
    <name type="scientific">Sediminibacterium roseum</name>
    <dbReference type="NCBI Taxonomy" id="1978412"/>
    <lineage>
        <taxon>Bacteria</taxon>
        <taxon>Pseudomonadati</taxon>
        <taxon>Bacteroidota</taxon>
        <taxon>Chitinophagia</taxon>
        <taxon>Chitinophagales</taxon>
        <taxon>Chitinophagaceae</taxon>
        <taxon>Sediminibacterium</taxon>
    </lineage>
</organism>
<keyword evidence="1" id="KW-0472">Membrane</keyword>
<evidence type="ECO:0000313" key="2">
    <source>
        <dbReference type="EMBL" id="NCI48911.1"/>
    </source>
</evidence>
<feature type="transmembrane region" description="Helical" evidence="1">
    <location>
        <begin position="177"/>
        <end position="196"/>
    </location>
</feature>
<comment type="caution">
    <text evidence="2">The sequence shown here is derived from an EMBL/GenBank/DDBJ whole genome shotgun (WGS) entry which is preliminary data.</text>
</comment>
<keyword evidence="1" id="KW-1133">Transmembrane helix</keyword>
<proteinExistence type="predicted"/>
<dbReference type="EMBL" id="JAACJS010000002">
    <property type="protein sequence ID" value="NCI48911.1"/>
    <property type="molecule type" value="Genomic_DNA"/>
</dbReference>
<sequence length="210" mass="23976">MKPNLFRSVSAALAQSFPLLPRIRRSFLGMMLFSLLFIVIGFSNSDLITIPVKPFAKDSVERKTKAFYGKAVVYYSHELTIQHPDPFERILLTDPADGIDLVSLFFLFVISLIIVLVIPKLQQNNLFRRDISDALRWLGYLIMAHALLVMYRDIVLIPELVEGRTDRAFTSIHSFPILMIVESNFALVLLAFASIYKRGVKLQEEQDLTV</sequence>
<keyword evidence="3" id="KW-1185">Reference proteome</keyword>
<name>A0ABW9ZP92_9BACT</name>
<dbReference type="RefSeq" id="WP_161817219.1">
    <property type="nucleotide sequence ID" value="NZ_JAACJS010000002.1"/>
</dbReference>
<accession>A0ABW9ZP92</accession>
<dbReference type="Pfam" id="PF11188">
    <property type="entry name" value="DUF2975"/>
    <property type="match status" value="1"/>
</dbReference>
<reference evidence="2 3" key="1">
    <citation type="submission" date="2020-01" db="EMBL/GenBank/DDBJ databases">
        <title>Genome analysis.</title>
        <authorList>
            <person name="Wu S."/>
            <person name="Wang G."/>
        </authorList>
    </citation>
    <scope>NUCLEOTIDE SEQUENCE [LARGE SCALE GENOMIC DNA]</scope>
    <source>
        <strain evidence="2 3">SYL130</strain>
    </source>
</reference>
<dbReference type="Proteomes" id="UP000753802">
    <property type="component" value="Unassembled WGS sequence"/>
</dbReference>
<keyword evidence="1" id="KW-0812">Transmembrane</keyword>
<dbReference type="InterPro" id="IPR021354">
    <property type="entry name" value="DUF2975"/>
</dbReference>
<evidence type="ECO:0000313" key="3">
    <source>
        <dbReference type="Proteomes" id="UP000753802"/>
    </source>
</evidence>
<feature type="transmembrane region" description="Helical" evidence="1">
    <location>
        <begin position="138"/>
        <end position="157"/>
    </location>
</feature>
<feature type="transmembrane region" description="Helical" evidence="1">
    <location>
        <begin position="101"/>
        <end position="118"/>
    </location>
</feature>